<evidence type="ECO:0000313" key="3">
    <source>
        <dbReference type="Proteomes" id="UP000268014"/>
    </source>
</evidence>
<keyword evidence="3" id="KW-1185">Reference proteome</keyword>
<proteinExistence type="predicted"/>
<evidence type="ECO:0000313" key="4">
    <source>
        <dbReference type="WBParaSite" id="HPLM_0001565001-mRNA-1"/>
    </source>
</evidence>
<dbReference type="WBParaSite" id="HPLM_0001565001-mRNA-1">
    <property type="protein sequence ID" value="HPLM_0001565001-mRNA-1"/>
    <property type="gene ID" value="HPLM_0001565001"/>
</dbReference>
<feature type="region of interest" description="Disordered" evidence="1">
    <location>
        <begin position="1"/>
        <end position="123"/>
    </location>
</feature>
<reference evidence="4" key="1">
    <citation type="submission" date="2017-02" db="UniProtKB">
        <authorList>
            <consortium name="WormBaseParasite"/>
        </authorList>
    </citation>
    <scope>IDENTIFICATION</scope>
</reference>
<feature type="compositionally biased region" description="Basic and acidic residues" evidence="1">
    <location>
        <begin position="42"/>
        <end position="63"/>
    </location>
</feature>
<dbReference type="AlphaFoldDB" id="A0A0N4WVC3"/>
<name>A0A0N4WVC3_HAEPC</name>
<feature type="compositionally biased region" description="Basic and acidic residues" evidence="1">
    <location>
        <begin position="10"/>
        <end position="33"/>
    </location>
</feature>
<evidence type="ECO:0000313" key="2">
    <source>
        <dbReference type="EMBL" id="VDO57339.1"/>
    </source>
</evidence>
<dbReference type="Proteomes" id="UP000268014">
    <property type="component" value="Unassembled WGS sequence"/>
</dbReference>
<dbReference type="EMBL" id="UZAF01019063">
    <property type="protein sequence ID" value="VDO57339.1"/>
    <property type="molecule type" value="Genomic_DNA"/>
</dbReference>
<feature type="compositionally biased region" description="Basic and acidic residues" evidence="1">
    <location>
        <begin position="70"/>
        <end position="92"/>
    </location>
</feature>
<evidence type="ECO:0000256" key="1">
    <source>
        <dbReference type="SAM" id="MobiDB-lite"/>
    </source>
</evidence>
<reference evidence="2 3" key="2">
    <citation type="submission" date="2018-11" db="EMBL/GenBank/DDBJ databases">
        <authorList>
            <consortium name="Pathogen Informatics"/>
        </authorList>
    </citation>
    <scope>NUCLEOTIDE SEQUENCE [LARGE SCALE GENOMIC DNA]</scope>
    <source>
        <strain evidence="2 3">MHpl1</strain>
    </source>
</reference>
<sequence>MRTTTRFRLGKSDRHPTLKEPRDHQRDKRDSSARRSPLKLSHRSDSASKDRSRGFRGPEHLNSDRAVSYRSKERSDCRRSRTKEESRHESTRRSHSPQAACVRSKRRKLSTSSHNDAEGQEQELVVSDIELVMVDEDEVEDGEVLD</sequence>
<accession>A0A0N4WVC3</accession>
<protein>
    <submittedName>
        <fullName evidence="4">Serine/arginine repetitive matrix protein 2</fullName>
    </submittedName>
</protein>
<organism evidence="4">
    <name type="scientific">Haemonchus placei</name>
    <name type="common">Barber's pole worm</name>
    <dbReference type="NCBI Taxonomy" id="6290"/>
    <lineage>
        <taxon>Eukaryota</taxon>
        <taxon>Metazoa</taxon>
        <taxon>Ecdysozoa</taxon>
        <taxon>Nematoda</taxon>
        <taxon>Chromadorea</taxon>
        <taxon>Rhabditida</taxon>
        <taxon>Rhabditina</taxon>
        <taxon>Rhabditomorpha</taxon>
        <taxon>Strongyloidea</taxon>
        <taxon>Trichostrongylidae</taxon>
        <taxon>Haemonchus</taxon>
    </lineage>
</organism>
<gene>
    <name evidence="2" type="ORF">HPLM_LOCUS15642</name>
</gene>